<sequence>MLDGSGDDLPDQEFQSLYDQVDSAIPMSLPGVRVNIETYQMQNHQDLIDIIERCRTEFNMGVDAEIQLEQDHIVAMNGYKAQILTLTSQWPAGWMDGPLYTPNARIMLQGLYEINVAITNAQNSITHLQNEKAAKNQLIDEIEADIWSILFDTSEQDANGNPIYVTYYSNYSVEIVA</sequence>
<feature type="coiled-coil region" evidence="1">
    <location>
        <begin position="118"/>
        <end position="145"/>
    </location>
</feature>
<dbReference type="KEGG" id="saci:Sinac_0931"/>
<name>L0D8Z3_SINAD</name>
<dbReference type="Proteomes" id="UP000010798">
    <property type="component" value="Chromosome"/>
</dbReference>
<dbReference type="EMBL" id="CP003364">
    <property type="protein sequence ID" value="AGA25335.1"/>
    <property type="molecule type" value="Genomic_DNA"/>
</dbReference>
<organism evidence="2 3">
    <name type="scientific">Singulisphaera acidiphila (strain ATCC BAA-1392 / DSM 18658 / VKM B-2454 / MOB10)</name>
    <dbReference type="NCBI Taxonomy" id="886293"/>
    <lineage>
        <taxon>Bacteria</taxon>
        <taxon>Pseudomonadati</taxon>
        <taxon>Planctomycetota</taxon>
        <taxon>Planctomycetia</taxon>
        <taxon>Isosphaerales</taxon>
        <taxon>Isosphaeraceae</taxon>
        <taxon>Singulisphaera</taxon>
    </lineage>
</organism>
<dbReference type="RefSeq" id="WP_015244513.1">
    <property type="nucleotide sequence ID" value="NC_019892.1"/>
</dbReference>
<evidence type="ECO:0000256" key="1">
    <source>
        <dbReference type="SAM" id="Coils"/>
    </source>
</evidence>
<protein>
    <submittedName>
        <fullName evidence="2">Uncharacterized protein</fullName>
    </submittedName>
</protein>
<evidence type="ECO:0000313" key="3">
    <source>
        <dbReference type="Proteomes" id="UP000010798"/>
    </source>
</evidence>
<accession>L0D8Z3</accession>
<dbReference type="HOGENOM" id="CLU_1516936_0_0_0"/>
<evidence type="ECO:0000313" key="2">
    <source>
        <dbReference type="EMBL" id="AGA25335.1"/>
    </source>
</evidence>
<proteinExistence type="predicted"/>
<keyword evidence="3" id="KW-1185">Reference proteome</keyword>
<reference evidence="2 3" key="1">
    <citation type="submission" date="2012-02" db="EMBL/GenBank/DDBJ databases">
        <title>Complete sequence of chromosome of Singulisphaera acidiphila DSM 18658.</title>
        <authorList>
            <consortium name="US DOE Joint Genome Institute (JGI-PGF)"/>
            <person name="Lucas S."/>
            <person name="Copeland A."/>
            <person name="Lapidus A."/>
            <person name="Glavina del Rio T."/>
            <person name="Dalin E."/>
            <person name="Tice H."/>
            <person name="Bruce D."/>
            <person name="Goodwin L."/>
            <person name="Pitluck S."/>
            <person name="Peters L."/>
            <person name="Ovchinnikova G."/>
            <person name="Chertkov O."/>
            <person name="Kyrpides N."/>
            <person name="Mavromatis K."/>
            <person name="Ivanova N."/>
            <person name="Brettin T."/>
            <person name="Detter J.C."/>
            <person name="Han C."/>
            <person name="Larimer F."/>
            <person name="Land M."/>
            <person name="Hauser L."/>
            <person name="Markowitz V."/>
            <person name="Cheng J.-F."/>
            <person name="Hugenholtz P."/>
            <person name="Woyke T."/>
            <person name="Wu D."/>
            <person name="Tindall B."/>
            <person name="Pomrenke H."/>
            <person name="Brambilla E."/>
            <person name="Klenk H.-P."/>
            <person name="Eisen J.A."/>
        </authorList>
    </citation>
    <scope>NUCLEOTIDE SEQUENCE [LARGE SCALE GENOMIC DNA]</scope>
    <source>
        <strain evidence="3">ATCC BAA-1392 / DSM 18658 / VKM B-2454 / MOB10</strain>
    </source>
</reference>
<dbReference type="AlphaFoldDB" id="L0D8Z3"/>
<gene>
    <name evidence="2" type="ordered locus">Sinac_0931</name>
</gene>
<keyword evidence="1" id="KW-0175">Coiled coil</keyword>